<name>A0A6A4WVX6_AMPAM</name>
<dbReference type="PANTHER" id="PTHR21177">
    <property type="entry name" value="IP06524P-RELATED"/>
    <property type="match status" value="1"/>
</dbReference>
<feature type="region of interest" description="Disordered" evidence="1">
    <location>
        <begin position="24"/>
        <end position="139"/>
    </location>
</feature>
<comment type="caution">
    <text evidence="4">The sequence shown here is derived from an EMBL/GenBank/DDBJ whole genome shotgun (WGS) entry which is preliminary data.</text>
</comment>
<dbReference type="Proteomes" id="UP000440578">
    <property type="component" value="Unassembled WGS sequence"/>
</dbReference>
<sequence length="366" mass="39682">MSPRFLSLSLAVTVALLATVSGRPNSRGILFSGEGTGGTAPRLHRPRWMQPPRRAHGAGRSFYFPGEEVERSSAVPDQPRGGTDQTERSSEQPAAVPDRPIQTFSAVAQPEGKPEPPVVVPNEPEVAPERPDSRPQEPELWTEAGCPAGTWFVQSPLTGEAECRTRCCPAGQTLFDGVCWDTSGGQRGPCAAGQGVLLDQFGEGFCDCLARQVYWPAERRCYPVYSRGPCAAGHHLELEVSAAERRAVCRPSRCAQGEVYWGDEAAGVPQRCYSIEELRTDDPCQPGGQLTVDVHTLEISCVTVTLHAVFDPPQVRCPAGSYLDFTGQCREELVQKFRSSFAVVEQPESRSLCPVGFVAKPDGSKN</sequence>
<dbReference type="AlphaFoldDB" id="A0A6A4WVX6"/>
<dbReference type="InterPro" id="IPR031993">
    <property type="entry name" value="DUF4789"/>
</dbReference>
<feature type="signal peptide" evidence="2">
    <location>
        <begin position="1"/>
        <end position="22"/>
    </location>
</feature>
<reference evidence="4 5" key="1">
    <citation type="submission" date="2019-07" db="EMBL/GenBank/DDBJ databases">
        <title>Draft genome assembly of a fouling barnacle, Amphibalanus amphitrite (Darwin, 1854): The first reference genome for Thecostraca.</title>
        <authorList>
            <person name="Kim W."/>
        </authorList>
    </citation>
    <scope>NUCLEOTIDE SEQUENCE [LARGE SCALE GENOMIC DNA]</scope>
    <source>
        <strain evidence="4">SNU_AA5</strain>
        <tissue evidence="4">Soma without cirri and trophi</tissue>
    </source>
</reference>
<evidence type="ECO:0000313" key="4">
    <source>
        <dbReference type="EMBL" id="KAF0310163.1"/>
    </source>
</evidence>
<dbReference type="SUPFAM" id="SSF57184">
    <property type="entry name" value="Growth factor receptor domain"/>
    <property type="match status" value="1"/>
</dbReference>
<dbReference type="InterPro" id="IPR009030">
    <property type="entry name" value="Growth_fac_rcpt_cys_sf"/>
</dbReference>
<feature type="chain" id="PRO_5025464672" description="DUF4789 domain-containing protein" evidence="2">
    <location>
        <begin position="23"/>
        <end position="366"/>
    </location>
</feature>
<dbReference type="Pfam" id="PF16033">
    <property type="entry name" value="DUF4789"/>
    <property type="match status" value="1"/>
</dbReference>
<feature type="compositionally biased region" description="Basic and acidic residues" evidence="1">
    <location>
        <begin position="127"/>
        <end position="137"/>
    </location>
</feature>
<accession>A0A6A4WVX6</accession>
<evidence type="ECO:0000313" key="5">
    <source>
        <dbReference type="Proteomes" id="UP000440578"/>
    </source>
</evidence>
<dbReference type="OrthoDB" id="6347202at2759"/>
<feature type="domain" description="DUF4789" evidence="3">
    <location>
        <begin position="190"/>
        <end position="276"/>
    </location>
</feature>
<keyword evidence="2" id="KW-0732">Signal</keyword>
<dbReference type="EMBL" id="VIIS01000340">
    <property type="protein sequence ID" value="KAF0310163.1"/>
    <property type="molecule type" value="Genomic_DNA"/>
</dbReference>
<keyword evidence="5" id="KW-1185">Reference proteome</keyword>
<protein>
    <recommendedName>
        <fullName evidence="3">DUF4789 domain-containing protein</fullName>
    </recommendedName>
</protein>
<evidence type="ECO:0000256" key="2">
    <source>
        <dbReference type="SAM" id="SignalP"/>
    </source>
</evidence>
<proteinExistence type="predicted"/>
<gene>
    <name evidence="4" type="ORF">FJT64_018789</name>
</gene>
<feature type="compositionally biased region" description="Basic residues" evidence="1">
    <location>
        <begin position="42"/>
        <end position="57"/>
    </location>
</feature>
<organism evidence="4 5">
    <name type="scientific">Amphibalanus amphitrite</name>
    <name type="common">Striped barnacle</name>
    <name type="synonym">Balanus amphitrite</name>
    <dbReference type="NCBI Taxonomy" id="1232801"/>
    <lineage>
        <taxon>Eukaryota</taxon>
        <taxon>Metazoa</taxon>
        <taxon>Ecdysozoa</taxon>
        <taxon>Arthropoda</taxon>
        <taxon>Crustacea</taxon>
        <taxon>Multicrustacea</taxon>
        <taxon>Cirripedia</taxon>
        <taxon>Thoracica</taxon>
        <taxon>Thoracicalcarea</taxon>
        <taxon>Balanomorpha</taxon>
        <taxon>Balanoidea</taxon>
        <taxon>Balanidae</taxon>
        <taxon>Amphibalaninae</taxon>
        <taxon>Amphibalanus</taxon>
    </lineage>
</organism>
<evidence type="ECO:0000259" key="3">
    <source>
        <dbReference type="Pfam" id="PF16033"/>
    </source>
</evidence>
<evidence type="ECO:0000256" key="1">
    <source>
        <dbReference type="SAM" id="MobiDB-lite"/>
    </source>
</evidence>
<dbReference type="PANTHER" id="PTHR21177:SF7">
    <property type="entry name" value="GH11627P"/>
    <property type="match status" value="1"/>
</dbReference>